<evidence type="ECO:0000313" key="2">
    <source>
        <dbReference type="Proteomes" id="UP001164929"/>
    </source>
</evidence>
<dbReference type="Proteomes" id="UP001164929">
    <property type="component" value="Chromosome 13"/>
</dbReference>
<proteinExistence type="predicted"/>
<comment type="caution">
    <text evidence="1">The sequence shown here is derived from an EMBL/GenBank/DDBJ whole genome shotgun (WGS) entry which is preliminary data.</text>
</comment>
<sequence length="100" mass="11566">MNSKSRKSYGFSSARLRLSVKECSFSNSYVLWIHEAILVFPRFLHTTHKLLAWLGSANIIKMRLESLAQTQQQHTDLSNLSMLNGDKWIILNKDENVAMR</sequence>
<keyword evidence="2" id="KW-1185">Reference proteome</keyword>
<gene>
    <name evidence="1" type="ORF">NC653_030084</name>
</gene>
<dbReference type="EMBL" id="JAQIZT010000013">
    <property type="protein sequence ID" value="KAJ6973933.1"/>
    <property type="molecule type" value="Genomic_DNA"/>
</dbReference>
<reference evidence="1" key="1">
    <citation type="journal article" date="2023" name="Mol. Ecol. Resour.">
        <title>Chromosome-level genome assembly of a triploid poplar Populus alba 'Berolinensis'.</title>
        <authorList>
            <person name="Chen S."/>
            <person name="Yu Y."/>
            <person name="Wang X."/>
            <person name="Wang S."/>
            <person name="Zhang T."/>
            <person name="Zhou Y."/>
            <person name="He R."/>
            <person name="Meng N."/>
            <person name="Wang Y."/>
            <person name="Liu W."/>
            <person name="Liu Z."/>
            <person name="Liu J."/>
            <person name="Guo Q."/>
            <person name="Huang H."/>
            <person name="Sederoff R.R."/>
            <person name="Wang G."/>
            <person name="Qu G."/>
            <person name="Chen S."/>
        </authorList>
    </citation>
    <scope>NUCLEOTIDE SEQUENCE</scope>
    <source>
        <strain evidence="1">SC-2020</strain>
    </source>
</reference>
<name>A0AAD6LV92_9ROSI</name>
<evidence type="ECO:0000313" key="1">
    <source>
        <dbReference type="EMBL" id="KAJ6973933.1"/>
    </source>
</evidence>
<dbReference type="AlphaFoldDB" id="A0AAD6LV92"/>
<accession>A0AAD6LV92</accession>
<organism evidence="1 2">
    <name type="scientific">Populus alba x Populus x berolinensis</name>
    <dbReference type="NCBI Taxonomy" id="444605"/>
    <lineage>
        <taxon>Eukaryota</taxon>
        <taxon>Viridiplantae</taxon>
        <taxon>Streptophyta</taxon>
        <taxon>Embryophyta</taxon>
        <taxon>Tracheophyta</taxon>
        <taxon>Spermatophyta</taxon>
        <taxon>Magnoliopsida</taxon>
        <taxon>eudicotyledons</taxon>
        <taxon>Gunneridae</taxon>
        <taxon>Pentapetalae</taxon>
        <taxon>rosids</taxon>
        <taxon>fabids</taxon>
        <taxon>Malpighiales</taxon>
        <taxon>Salicaceae</taxon>
        <taxon>Saliceae</taxon>
        <taxon>Populus</taxon>
    </lineage>
</organism>
<protein>
    <submittedName>
        <fullName evidence="1">Uncharacterized protein</fullName>
    </submittedName>
</protein>